<evidence type="ECO:0000256" key="1">
    <source>
        <dbReference type="SAM" id="MobiDB-lite"/>
    </source>
</evidence>
<protein>
    <submittedName>
        <fullName evidence="2">Uncharacterized protein</fullName>
    </submittedName>
</protein>
<feature type="non-terminal residue" evidence="2">
    <location>
        <position position="38"/>
    </location>
</feature>
<dbReference type="AlphaFoldDB" id="A0A1A8WY97"/>
<dbReference type="Proteomes" id="UP000078597">
    <property type="component" value="Unassembled WGS sequence"/>
</dbReference>
<name>A0A1A8WY97_PLAMA</name>
<dbReference type="EMBL" id="FLQW01004411">
    <property type="protein sequence ID" value="SBS96855.1"/>
    <property type="molecule type" value="Genomic_DNA"/>
</dbReference>
<gene>
    <name evidence="2" type="ORF">PMALA_057560</name>
</gene>
<sequence length="38" mass="4470">MNQNKSGDNKIIRQQGSANFKKKIPFKENIYNNSNEDR</sequence>
<feature type="compositionally biased region" description="Polar residues" evidence="1">
    <location>
        <begin position="1"/>
        <end position="18"/>
    </location>
</feature>
<evidence type="ECO:0000313" key="2">
    <source>
        <dbReference type="EMBL" id="SBS96855.1"/>
    </source>
</evidence>
<organism evidence="2 3">
    <name type="scientific">Plasmodium malariae</name>
    <dbReference type="NCBI Taxonomy" id="5858"/>
    <lineage>
        <taxon>Eukaryota</taxon>
        <taxon>Sar</taxon>
        <taxon>Alveolata</taxon>
        <taxon>Apicomplexa</taxon>
        <taxon>Aconoidasida</taxon>
        <taxon>Haemosporida</taxon>
        <taxon>Plasmodiidae</taxon>
        <taxon>Plasmodium</taxon>
        <taxon>Plasmodium (Plasmodium)</taxon>
    </lineage>
</organism>
<proteinExistence type="predicted"/>
<reference evidence="3" key="1">
    <citation type="submission" date="2016-05" db="EMBL/GenBank/DDBJ databases">
        <authorList>
            <person name="Naeem Raeece"/>
        </authorList>
    </citation>
    <scope>NUCLEOTIDE SEQUENCE [LARGE SCALE GENOMIC DNA]</scope>
</reference>
<feature type="region of interest" description="Disordered" evidence="1">
    <location>
        <begin position="1"/>
        <end position="38"/>
    </location>
</feature>
<evidence type="ECO:0000313" key="3">
    <source>
        <dbReference type="Proteomes" id="UP000078597"/>
    </source>
</evidence>
<accession>A0A1A8WY97</accession>